<gene>
    <name evidence="3" type="ORF">N2K84_14360</name>
</gene>
<dbReference type="EMBL" id="JAPAAF010000025">
    <property type="protein sequence ID" value="MCW0483923.1"/>
    <property type="molecule type" value="Genomic_DNA"/>
</dbReference>
<organism evidence="3 4">
    <name type="scientific">Gaoshiqia sediminis</name>
    <dbReference type="NCBI Taxonomy" id="2986998"/>
    <lineage>
        <taxon>Bacteria</taxon>
        <taxon>Pseudomonadati</taxon>
        <taxon>Bacteroidota</taxon>
        <taxon>Bacteroidia</taxon>
        <taxon>Marinilabiliales</taxon>
        <taxon>Prolixibacteraceae</taxon>
        <taxon>Gaoshiqia</taxon>
    </lineage>
</organism>
<dbReference type="Pfam" id="PF07715">
    <property type="entry name" value="Plug"/>
    <property type="match status" value="1"/>
</dbReference>
<accession>A0AA41YCG3</accession>
<dbReference type="Proteomes" id="UP001163821">
    <property type="component" value="Unassembled WGS sequence"/>
</dbReference>
<comment type="caution">
    <text evidence="3">The sequence shown here is derived from an EMBL/GenBank/DDBJ whole genome shotgun (WGS) entry which is preliminary data.</text>
</comment>
<keyword evidence="4" id="KW-1185">Reference proteome</keyword>
<keyword evidence="1" id="KW-0998">Cell outer membrane</keyword>
<dbReference type="GO" id="GO:0009279">
    <property type="term" value="C:cell outer membrane"/>
    <property type="evidence" value="ECO:0007669"/>
    <property type="project" value="UniProtKB-SubCell"/>
</dbReference>
<evidence type="ECO:0000256" key="1">
    <source>
        <dbReference type="PROSITE-ProRule" id="PRU01360"/>
    </source>
</evidence>
<dbReference type="SUPFAM" id="SSF56935">
    <property type="entry name" value="Porins"/>
    <property type="match status" value="1"/>
</dbReference>
<dbReference type="Gene3D" id="2.170.130.10">
    <property type="entry name" value="TonB-dependent receptor, plug domain"/>
    <property type="match status" value="1"/>
</dbReference>
<dbReference type="AlphaFoldDB" id="A0AA41YCG3"/>
<evidence type="ECO:0000313" key="4">
    <source>
        <dbReference type="Proteomes" id="UP001163821"/>
    </source>
</evidence>
<dbReference type="InterPro" id="IPR023997">
    <property type="entry name" value="TonB-dep_OMP_SusC/RagA_CS"/>
</dbReference>
<feature type="domain" description="TonB-dependent receptor plug" evidence="2">
    <location>
        <begin position="114"/>
        <end position="219"/>
    </location>
</feature>
<dbReference type="RefSeq" id="WP_282592515.1">
    <property type="nucleotide sequence ID" value="NZ_JAPAAF010000025.1"/>
</dbReference>
<sequence>MKFRVKNILPIGIIICTLNSFNVTGQKTKISEFVDSCGGSSDIILAEIVENQYKRTDNHKNERSEIEGDDFQYFQRINGERTSTISQEKNSDQKSLFKADSIDINIGYGLKRSKNEITAAVSVINASDFPKSKTIIDPANALYGLAAGLQVLQNAGEPPVSPTFFVRGRGTFRDSSPLILVDGFEQPFSALSIEEIDNIVVLKDAASLAMYGQKGANGAILITTKRGTKKSLEVKASFEQSLTQPIVKPGFLKSPNYAKAVNEALTNDGLSPRYTSADIEAYETGNSPYLFPNVNWADEALRDFGTRSNLNLTFEGGGNVARYYTLVNYVRDVGIYANTNPTEDYDAQKKYGRFNFRSNLDIDITSKLLLKIDAAGNLVENNVPNRGVSSNKIFDAIYSIPSASFPVKTPDGSWGGTPIYDNNPLAILSSTGVSNPNEREISVGGTLQQDLDQLIAGMSVDATVRYNTYNRFDEGQSKNYSYQYLVPVRDNNGSIIDTLVTEYGQDTDLNFFGNVNSERTQSDVLVKFNYQRDFGNNTFKGTVFFHQNSKSLKGKNNTFHGQNFATNLHYGMAQKYFVDLIASYNGYSVLPPENRFGLFPAASVAWVISNEEFMSRIHFVDWLKFRASWGMNGDGADQLPNTNIYESSYSGGSGYWFQSGNNYQSGFEEDRLASPDFIYATAYTSNLGIDAKLFRKLDLSTDLFYSRRENILTDTGGGYSQVLGISPPMTSNGIVENKGVEATLCWSDFIGDVGYSIAGNFSFTRNKIIEINEQYRPFDYLQRTGRSVGQTFGLEAIGFFEDPTDISNSPFQSFGDVVPGDIKYKDQNGDNIINEYDEIPLGYAQGYPEIYYSISLGFSYKGFKLSALFQGTGNQSAFLNTPSVYWPLRNNTNISQYYYDRRWTAQTSGEAIYPRLTTVNNNNNFQTNSLWLKSRSYAKLRNLEVSYNFPPKLINSLNMESLCVYLSGRNLLSIDNIPVMDPEQLDVSYPLLRSYQIGLELKF</sequence>
<dbReference type="NCBIfam" id="TIGR04056">
    <property type="entry name" value="OMP_RagA_SusC"/>
    <property type="match status" value="1"/>
</dbReference>
<proteinExistence type="inferred from homology"/>
<keyword evidence="1" id="KW-0813">Transport</keyword>
<evidence type="ECO:0000259" key="2">
    <source>
        <dbReference type="Pfam" id="PF07715"/>
    </source>
</evidence>
<dbReference type="InterPro" id="IPR037066">
    <property type="entry name" value="Plug_dom_sf"/>
</dbReference>
<evidence type="ECO:0000313" key="3">
    <source>
        <dbReference type="EMBL" id="MCW0483923.1"/>
    </source>
</evidence>
<keyword evidence="1" id="KW-0812">Transmembrane</keyword>
<keyword evidence="1" id="KW-1134">Transmembrane beta strand</keyword>
<keyword evidence="1" id="KW-0472">Membrane</keyword>
<comment type="similarity">
    <text evidence="1">Belongs to the TonB-dependent receptor family.</text>
</comment>
<dbReference type="InterPro" id="IPR023996">
    <property type="entry name" value="TonB-dep_OMP_SusC/RagA"/>
</dbReference>
<dbReference type="InterPro" id="IPR012910">
    <property type="entry name" value="Plug_dom"/>
</dbReference>
<dbReference type="InterPro" id="IPR039426">
    <property type="entry name" value="TonB-dep_rcpt-like"/>
</dbReference>
<dbReference type="NCBIfam" id="TIGR04057">
    <property type="entry name" value="SusC_RagA_signa"/>
    <property type="match status" value="1"/>
</dbReference>
<reference evidence="3" key="1">
    <citation type="submission" date="2022-10" db="EMBL/GenBank/DDBJ databases">
        <title>Gaoshiqiia sediminis gen. nov., sp. nov., isolated from coastal sediment.</title>
        <authorList>
            <person name="Yu W.X."/>
            <person name="Mu D.S."/>
            <person name="Du J.Z."/>
            <person name="Liang Y.Q."/>
        </authorList>
    </citation>
    <scope>NUCLEOTIDE SEQUENCE</scope>
    <source>
        <strain evidence="3">A06</strain>
    </source>
</reference>
<name>A0AA41YCG3_9BACT</name>
<comment type="subcellular location">
    <subcellularLocation>
        <location evidence="1">Cell outer membrane</location>
        <topology evidence="1">Multi-pass membrane protein</topology>
    </subcellularLocation>
</comment>
<protein>
    <submittedName>
        <fullName evidence="3">SusC/RagA family TonB-linked outer membrane protein</fullName>
    </submittedName>
</protein>
<dbReference type="PROSITE" id="PS52016">
    <property type="entry name" value="TONB_DEPENDENT_REC_3"/>
    <property type="match status" value="1"/>
</dbReference>